<evidence type="ECO:0000256" key="3">
    <source>
        <dbReference type="ARBA" id="ARBA00004760"/>
    </source>
</evidence>
<evidence type="ECO:0000256" key="11">
    <source>
        <dbReference type="ARBA" id="ARBA00023136"/>
    </source>
</evidence>
<dbReference type="Gene3D" id="6.10.140.2150">
    <property type="match status" value="1"/>
</dbReference>
<evidence type="ECO:0000313" key="16">
    <source>
        <dbReference type="EMBL" id="WCO67704.1"/>
    </source>
</evidence>
<keyword evidence="9" id="KW-1133">Transmembrane helix</keyword>
<dbReference type="PANTHER" id="PTHR42735:SF6">
    <property type="entry name" value="SPHINGOSINE-1-PHOSPHATE LYASE 1"/>
    <property type="match status" value="1"/>
</dbReference>
<organism evidence="16 17">
    <name type="scientific">Iamia majanohamensis</name>
    <dbReference type="NCBI Taxonomy" id="467976"/>
    <lineage>
        <taxon>Bacteria</taxon>
        <taxon>Bacillati</taxon>
        <taxon>Actinomycetota</taxon>
        <taxon>Acidimicrobiia</taxon>
        <taxon>Acidimicrobiales</taxon>
        <taxon>Iamiaceae</taxon>
        <taxon>Iamia</taxon>
    </lineage>
</organism>
<keyword evidence="8" id="KW-0746">Sphingolipid metabolism</keyword>
<evidence type="ECO:0000256" key="14">
    <source>
        <dbReference type="PIRSR" id="PIRSR602129-50"/>
    </source>
</evidence>
<comment type="pathway">
    <text evidence="4">Sphingolipid metabolism.</text>
</comment>
<comment type="subcellular location">
    <subcellularLocation>
        <location evidence="2">Endoplasmic reticulum membrane</location>
        <topology evidence="2">Single-pass membrane protein</topology>
    </subcellularLocation>
</comment>
<protein>
    <submittedName>
        <fullName evidence="16">Pyridoxal-dependent decarboxylase</fullName>
    </submittedName>
</protein>
<dbReference type="GO" id="GO:0019752">
    <property type="term" value="P:carboxylic acid metabolic process"/>
    <property type="evidence" value="ECO:0007669"/>
    <property type="project" value="InterPro"/>
</dbReference>
<comment type="similarity">
    <text evidence="13">Belongs to the group II decarboxylase family. Sphingosine-1-phosphate lyase subfamily.</text>
</comment>
<evidence type="ECO:0000256" key="15">
    <source>
        <dbReference type="RuleBase" id="RU000382"/>
    </source>
</evidence>
<keyword evidence="11" id="KW-0472">Membrane</keyword>
<dbReference type="InterPro" id="IPR002129">
    <property type="entry name" value="PyrdxlP-dep_de-COase"/>
</dbReference>
<name>A0AAF0BWQ4_9ACTN</name>
<evidence type="ECO:0000256" key="12">
    <source>
        <dbReference type="ARBA" id="ARBA00023239"/>
    </source>
</evidence>
<dbReference type="InterPro" id="IPR050477">
    <property type="entry name" value="GrpII_AminoAcid_Decarb"/>
</dbReference>
<evidence type="ECO:0000256" key="8">
    <source>
        <dbReference type="ARBA" id="ARBA00022919"/>
    </source>
</evidence>
<dbReference type="GO" id="GO:0030170">
    <property type="term" value="F:pyridoxal phosphate binding"/>
    <property type="evidence" value="ECO:0007669"/>
    <property type="project" value="InterPro"/>
</dbReference>
<keyword evidence="17" id="KW-1185">Reference proteome</keyword>
<dbReference type="GO" id="GO:0016020">
    <property type="term" value="C:membrane"/>
    <property type="evidence" value="ECO:0007669"/>
    <property type="project" value="GOC"/>
</dbReference>
<dbReference type="AlphaFoldDB" id="A0AAF0BWQ4"/>
<comment type="cofactor">
    <cofactor evidence="1 14 15">
        <name>pyridoxal 5'-phosphate</name>
        <dbReference type="ChEBI" id="CHEBI:597326"/>
    </cofactor>
</comment>
<accession>A0AAF0BWQ4</accession>
<evidence type="ECO:0000313" key="17">
    <source>
        <dbReference type="Proteomes" id="UP001216390"/>
    </source>
</evidence>
<dbReference type="Gene3D" id="3.90.1150.10">
    <property type="entry name" value="Aspartate Aminotransferase, domain 1"/>
    <property type="match status" value="1"/>
</dbReference>
<evidence type="ECO:0000256" key="7">
    <source>
        <dbReference type="ARBA" id="ARBA00022898"/>
    </source>
</evidence>
<dbReference type="Proteomes" id="UP001216390">
    <property type="component" value="Chromosome"/>
</dbReference>
<evidence type="ECO:0000256" key="9">
    <source>
        <dbReference type="ARBA" id="ARBA00022989"/>
    </source>
</evidence>
<feature type="modified residue" description="N6-(pyridoxal phosphate)lysine" evidence="14">
    <location>
        <position position="260"/>
    </location>
</feature>
<sequence length="464" mass="50548">MADDHPYADRFGVTRRIPEQGRPRAEVLAELETMATEEDRAWESGKCSGTMYCGDHDHYGFLNEAYGLYAHVNALQRDICPSATRFEGEIIAMTLDMLHADAVSDGEPVGIVTSGGTGSIVHALLAYRDHAAQTRGVTRPNFVKPETGHPAFDKGCHLFGIELRTAPIDPETTLVDVAAMAELVDDQTIAIMGSACNYGYGTIDPISELSDLALERGVGLHVDGCLGGFILPWGQELGWDIPVFDFRLPGVTSISADTHKYGYGFKGSSVVTFRDKALRNAQYFFLTGWSGGKYCSPGMDGSRSGGALASTWAAMVTIGREGYLGYARQIFETADRMKDAVRSHPELRIMGSPTFCFSFTSDEFDIYHVNDAMRAKGWRFNGQQYPNAIHMAVTRPQTQPGVVEEFTADLAGAVAYAKEHAEDTPKSAAIYGGVAGGLDDEADEFIRMVMGDMMDRHQSVPAKD</sequence>
<dbReference type="GO" id="GO:0004058">
    <property type="term" value="F:aromatic-L-amino-acid decarboxylase activity"/>
    <property type="evidence" value="ECO:0007669"/>
    <property type="project" value="UniProtKB-ARBA"/>
</dbReference>
<gene>
    <name evidence="16" type="ORF">PO878_03070</name>
</gene>
<evidence type="ECO:0000256" key="2">
    <source>
        <dbReference type="ARBA" id="ARBA00004389"/>
    </source>
</evidence>
<reference evidence="16" key="1">
    <citation type="submission" date="2023-01" db="EMBL/GenBank/DDBJ databases">
        <title>The diversity of Class Acidimicrobiia in South China Sea sediment environments and the proposal of Iamia marina sp. nov., a novel species of the genus Iamia.</title>
        <authorList>
            <person name="He Y."/>
            <person name="Tian X."/>
        </authorList>
    </citation>
    <scope>NUCLEOTIDE SEQUENCE</scope>
    <source>
        <strain evidence="16">DSM 19957</strain>
    </source>
</reference>
<keyword evidence="12 15" id="KW-0456">Lyase</keyword>
<proteinExistence type="inferred from homology"/>
<dbReference type="RefSeq" id="WP_272737225.1">
    <property type="nucleotide sequence ID" value="NZ_CP116942.1"/>
</dbReference>
<dbReference type="EMBL" id="CP116942">
    <property type="protein sequence ID" value="WCO67704.1"/>
    <property type="molecule type" value="Genomic_DNA"/>
</dbReference>
<dbReference type="Pfam" id="PF00282">
    <property type="entry name" value="Pyridoxal_deC"/>
    <property type="match status" value="1"/>
</dbReference>
<evidence type="ECO:0000256" key="13">
    <source>
        <dbReference type="ARBA" id="ARBA00038302"/>
    </source>
</evidence>
<evidence type="ECO:0000256" key="6">
    <source>
        <dbReference type="ARBA" id="ARBA00022824"/>
    </source>
</evidence>
<dbReference type="GO" id="GO:0008117">
    <property type="term" value="F:sphinganine-1-phosphate aldolase activity"/>
    <property type="evidence" value="ECO:0007669"/>
    <property type="project" value="TreeGrafter"/>
</dbReference>
<keyword evidence="10" id="KW-0443">Lipid metabolism</keyword>
<evidence type="ECO:0000256" key="1">
    <source>
        <dbReference type="ARBA" id="ARBA00001933"/>
    </source>
</evidence>
<dbReference type="GO" id="GO:0030149">
    <property type="term" value="P:sphingolipid catabolic process"/>
    <property type="evidence" value="ECO:0007669"/>
    <property type="project" value="TreeGrafter"/>
</dbReference>
<evidence type="ECO:0000256" key="4">
    <source>
        <dbReference type="ARBA" id="ARBA00004991"/>
    </source>
</evidence>
<dbReference type="InterPro" id="IPR015421">
    <property type="entry name" value="PyrdxlP-dep_Trfase_major"/>
</dbReference>
<comment type="pathway">
    <text evidence="3">Lipid metabolism; sphingolipid metabolism.</text>
</comment>
<dbReference type="Gene3D" id="3.40.640.10">
    <property type="entry name" value="Type I PLP-dependent aspartate aminotransferase-like (Major domain)"/>
    <property type="match status" value="1"/>
</dbReference>
<evidence type="ECO:0000256" key="5">
    <source>
        <dbReference type="ARBA" id="ARBA00022692"/>
    </source>
</evidence>
<dbReference type="InterPro" id="IPR015422">
    <property type="entry name" value="PyrdxlP-dep_Trfase_small"/>
</dbReference>
<keyword evidence="6" id="KW-0256">Endoplasmic reticulum</keyword>
<keyword evidence="7 14" id="KW-0663">Pyridoxal phosphate</keyword>
<dbReference type="InterPro" id="IPR015424">
    <property type="entry name" value="PyrdxlP-dep_Trfase"/>
</dbReference>
<keyword evidence="5" id="KW-0812">Transmembrane</keyword>
<dbReference type="PANTHER" id="PTHR42735">
    <property type="match status" value="1"/>
</dbReference>
<evidence type="ECO:0000256" key="10">
    <source>
        <dbReference type="ARBA" id="ARBA00023098"/>
    </source>
</evidence>
<dbReference type="SUPFAM" id="SSF53383">
    <property type="entry name" value="PLP-dependent transferases"/>
    <property type="match status" value="1"/>
</dbReference>
<dbReference type="FunFam" id="3.40.640.10:FF:000020">
    <property type="entry name" value="sphingosine-1-phosphate lyase 1"/>
    <property type="match status" value="1"/>
</dbReference>
<dbReference type="KEGG" id="ima:PO878_03070"/>